<dbReference type="RefSeq" id="WP_228553023.1">
    <property type="nucleotide sequence ID" value="NZ_JBHSQL010000004.1"/>
</dbReference>
<feature type="domain" description="Tetracyclin repressor-like C-terminal" evidence="3">
    <location>
        <begin position="92"/>
        <end position="200"/>
    </location>
</feature>
<dbReference type="InterPro" id="IPR011075">
    <property type="entry name" value="TetR_C"/>
</dbReference>
<name>A0ABW1QJW0_9ACTN</name>
<dbReference type="InterPro" id="IPR036271">
    <property type="entry name" value="Tet_transcr_reg_TetR-rel_C_sf"/>
</dbReference>
<organism evidence="4 5">
    <name type="scientific">Mumia xiangluensis</name>
    <dbReference type="NCBI Taxonomy" id="1678900"/>
    <lineage>
        <taxon>Bacteria</taxon>
        <taxon>Bacillati</taxon>
        <taxon>Actinomycetota</taxon>
        <taxon>Actinomycetes</taxon>
        <taxon>Propionibacteriales</taxon>
        <taxon>Nocardioidaceae</taxon>
        <taxon>Mumia</taxon>
    </lineage>
</organism>
<keyword evidence="1" id="KW-0805">Transcription regulation</keyword>
<evidence type="ECO:0000259" key="3">
    <source>
        <dbReference type="Pfam" id="PF16925"/>
    </source>
</evidence>
<keyword evidence="2" id="KW-0804">Transcription</keyword>
<dbReference type="SUPFAM" id="SSF48498">
    <property type="entry name" value="Tetracyclin repressor-like, C-terminal domain"/>
    <property type="match status" value="1"/>
</dbReference>
<evidence type="ECO:0000313" key="5">
    <source>
        <dbReference type="Proteomes" id="UP001596097"/>
    </source>
</evidence>
<evidence type="ECO:0000256" key="1">
    <source>
        <dbReference type="ARBA" id="ARBA00023015"/>
    </source>
</evidence>
<dbReference type="PANTHER" id="PTHR47506">
    <property type="entry name" value="TRANSCRIPTIONAL REGULATORY PROTEIN"/>
    <property type="match status" value="1"/>
</dbReference>
<gene>
    <name evidence="4" type="ORF">ACFPYK_05870</name>
</gene>
<sequence>MDTEMLDEHPDGRVRRGNATRRAVLRRAVDVASVEGLDGLSIGRLATELSMSKSGLFALFGAKEELQLATIRAAKRIYIDTVVTPALETPPGLGRVWALVAAWIDYSRGRVFPGGCFFARTSYEYAARDGEVRDALTASRHEWLELIEQSLAEAQSLGELAGTEALPQLAFELNAFLDGANLDSLLGRGEPAYDQARRAIRDRLASANRAATQPWDGTT</sequence>
<evidence type="ECO:0000313" key="4">
    <source>
        <dbReference type="EMBL" id="MFC6148914.1"/>
    </source>
</evidence>
<dbReference type="SUPFAM" id="SSF46689">
    <property type="entry name" value="Homeodomain-like"/>
    <property type="match status" value="1"/>
</dbReference>
<proteinExistence type="predicted"/>
<keyword evidence="5" id="KW-1185">Reference proteome</keyword>
<dbReference type="Pfam" id="PF16925">
    <property type="entry name" value="TetR_C_13"/>
    <property type="match status" value="1"/>
</dbReference>
<reference evidence="5" key="1">
    <citation type="journal article" date="2019" name="Int. J. Syst. Evol. Microbiol.">
        <title>The Global Catalogue of Microorganisms (GCM) 10K type strain sequencing project: providing services to taxonomists for standard genome sequencing and annotation.</title>
        <authorList>
            <consortium name="The Broad Institute Genomics Platform"/>
            <consortium name="The Broad Institute Genome Sequencing Center for Infectious Disease"/>
            <person name="Wu L."/>
            <person name="Ma J."/>
        </authorList>
    </citation>
    <scope>NUCLEOTIDE SEQUENCE [LARGE SCALE GENOMIC DNA]</scope>
    <source>
        <strain evidence="5">CGMCC 4.7198</strain>
    </source>
</reference>
<dbReference type="Gene3D" id="1.10.10.60">
    <property type="entry name" value="Homeodomain-like"/>
    <property type="match status" value="1"/>
</dbReference>
<evidence type="ECO:0000256" key="2">
    <source>
        <dbReference type="ARBA" id="ARBA00023163"/>
    </source>
</evidence>
<dbReference type="InterPro" id="IPR009057">
    <property type="entry name" value="Homeodomain-like_sf"/>
</dbReference>
<protein>
    <submittedName>
        <fullName evidence="4">TetR/AcrR family transcriptional regulator</fullName>
    </submittedName>
</protein>
<dbReference type="Proteomes" id="UP001596097">
    <property type="component" value="Unassembled WGS sequence"/>
</dbReference>
<accession>A0ABW1QJW0</accession>
<dbReference type="Gene3D" id="1.10.357.10">
    <property type="entry name" value="Tetracycline Repressor, domain 2"/>
    <property type="match status" value="1"/>
</dbReference>
<comment type="caution">
    <text evidence="4">The sequence shown here is derived from an EMBL/GenBank/DDBJ whole genome shotgun (WGS) entry which is preliminary data.</text>
</comment>
<dbReference type="PANTHER" id="PTHR47506:SF6">
    <property type="entry name" value="HTH-TYPE TRANSCRIPTIONAL REPRESSOR NEMR"/>
    <property type="match status" value="1"/>
</dbReference>
<dbReference type="EMBL" id="JBHSQL010000004">
    <property type="protein sequence ID" value="MFC6148914.1"/>
    <property type="molecule type" value="Genomic_DNA"/>
</dbReference>